<dbReference type="RefSeq" id="WP_188709813.1">
    <property type="nucleotide sequence ID" value="NZ_BMIG01000017.1"/>
</dbReference>
<reference evidence="1" key="1">
    <citation type="journal article" date="2014" name="Int. J. Syst. Evol. Microbiol.">
        <title>Complete genome sequence of Corynebacterium casei LMG S-19264T (=DSM 44701T), isolated from a smear-ripened cheese.</title>
        <authorList>
            <consortium name="US DOE Joint Genome Institute (JGI-PGF)"/>
            <person name="Walter F."/>
            <person name="Albersmeier A."/>
            <person name="Kalinowski J."/>
            <person name="Ruckert C."/>
        </authorList>
    </citation>
    <scope>NUCLEOTIDE SEQUENCE</scope>
    <source>
        <strain evidence="1">CGMCC 1.15322</strain>
    </source>
</reference>
<evidence type="ECO:0000313" key="1">
    <source>
        <dbReference type="EMBL" id="GGB11193.1"/>
    </source>
</evidence>
<dbReference type="Proteomes" id="UP000620596">
    <property type="component" value="Unassembled WGS sequence"/>
</dbReference>
<reference evidence="1" key="2">
    <citation type="submission" date="2020-09" db="EMBL/GenBank/DDBJ databases">
        <authorList>
            <person name="Sun Q."/>
            <person name="Zhou Y."/>
        </authorList>
    </citation>
    <scope>NUCLEOTIDE SEQUENCE</scope>
    <source>
        <strain evidence="1">CGMCC 1.15322</strain>
    </source>
</reference>
<accession>A0A916SQE3</accession>
<dbReference type="EMBL" id="BMIG01000017">
    <property type="protein sequence ID" value="GGB11193.1"/>
    <property type="molecule type" value="Genomic_DNA"/>
</dbReference>
<sequence length="65" mass="7161">MPANIDAQQALADYDEARADYMRFLSMAPPDDKAVSAAMVAMDEAHIRFKQAMGDPDAPTHLRPL</sequence>
<evidence type="ECO:0000313" key="2">
    <source>
        <dbReference type="Proteomes" id="UP000620596"/>
    </source>
</evidence>
<protein>
    <submittedName>
        <fullName evidence="1">Uncharacterized protein</fullName>
    </submittedName>
</protein>
<gene>
    <name evidence="1" type="ORF">GCM10011496_35180</name>
</gene>
<keyword evidence="2" id="KW-1185">Reference proteome</keyword>
<name>A0A916SQE3_9BURK</name>
<comment type="caution">
    <text evidence="1">The sequence shown here is derived from an EMBL/GenBank/DDBJ whole genome shotgun (WGS) entry which is preliminary data.</text>
</comment>
<organism evidence="1 2">
    <name type="scientific">Polaromonas eurypsychrophila</name>
    <dbReference type="NCBI Taxonomy" id="1614635"/>
    <lineage>
        <taxon>Bacteria</taxon>
        <taxon>Pseudomonadati</taxon>
        <taxon>Pseudomonadota</taxon>
        <taxon>Betaproteobacteria</taxon>
        <taxon>Burkholderiales</taxon>
        <taxon>Comamonadaceae</taxon>
        <taxon>Polaromonas</taxon>
    </lineage>
</organism>
<proteinExistence type="predicted"/>
<dbReference type="AlphaFoldDB" id="A0A916SQE3"/>